<dbReference type="InterPro" id="IPR043129">
    <property type="entry name" value="ATPase_NBD"/>
</dbReference>
<evidence type="ECO:0000256" key="5">
    <source>
        <dbReference type="ARBA" id="ARBA00023458"/>
    </source>
</evidence>
<comment type="function">
    <text evidence="6">Forms membrane-associated dynamic filaments that are essential for cell shape determination. Acts by regulating cell wall synthesis and cell elongation, and thus cell shape. A feedback loop between cell geometry and MreB localization may maintain elongated cell shape by targeting cell wall growth to regions of negative cell wall curvature.</text>
</comment>
<dbReference type="EMBL" id="AASE01000004">
    <property type="protein sequence ID" value="EAT59379.1"/>
    <property type="molecule type" value="Genomic_DNA"/>
</dbReference>
<protein>
    <recommendedName>
        <fullName evidence="6">Cell shape-determining protein MreB</fullName>
    </recommendedName>
</protein>
<dbReference type="GO" id="GO:0005737">
    <property type="term" value="C:cytoplasm"/>
    <property type="evidence" value="ECO:0007669"/>
    <property type="project" value="UniProtKB-SubCell"/>
</dbReference>
<evidence type="ECO:0000313" key="7">
    <source>
        <dbReference type="EMBL" id="EAT59379.1"/>
    </source>
</evidence>
<keyword evidence="8" id="KW-1185">Reference proteome</keyword>
<dbReference type="Proteomes" id="UP000004162">
    <property type="component" value="Unassembled WGS sequence"/>
</dbReference>
<organism evidence="7 8">
    <name type="scientific">Chlorobium ferrooxidans DSM 13031</name>
    <dbReference type="NCBI Taxonomy" id="377431"/>
    <lineage>
        <taxon>Bacteria</taxon>
        <taxon>Pseudomonadati</taxon>
        <taxon>Chlorobiota</taxon>
        <taxon>Chlorobiia</taxon>
        <taxon>Chlorobiales</taxon>
        <taxon>Chlorobiaceae</taxon>
        <taxon>Chlorobium/Pelodictyon group</taxon>
        <taxon>Chlorobium</taxon>
    </lineage>
</organism>
<dbReference type="Gene3D" id="3.30.420.40">
    <property type="match status" value="3"/>
</dbReference>
<feature type="binding site" evidence="6">
    <location>
        <begin position="291"/>
        <end position="294"/>
    </location>
    <ligand>
        <name>ATP</name>
        <dbReference type="ChEBI" id="CHEBI:30616"/>
    </ligand>
</feature>
<dbReference type="InterPro" id="IPR004000">
    <property type="entry name" value="Actin"/>
</dbReference>
<keyword evidence="4 6" id="KW-0133">Cell shape</keyword>
<dbReference type="NCBIfam" id="TIGR00904">
    <property type="entry name" value="mreB"/>
    <property type="match status" value="1"/>
</dbReference>
<keyword evidence="1 6" id="KW-0963">Cytoplasm</keyword>
<comment type="similarity">
    <text evidence="5 6">Belongs to the FtsA/MreB family.</text>
</comment>
<keyword evidence="2 6" id="KW-0547">Nucleotide-binding</keyword>
<dbReference type="SMART" id="SM00268">
    <property type="entry name" value="ACTIN"/>
    <property type="match status" value="1"/>
</dbReference>
<dbReference type="InterPro" id="IPR004753">
    <property type="entry name" value="MreB"/>
</dbReference>
<dbReference type="GO" id="GO:0008360">
    <property type="term" value="P:regulation of cell shape"/>
    <property type="evidence" value="ECO:0007669"/>
    <property type="project" value="UniProtKB-UniRule"/>
</dbReference>
<sequence>MSFFSNLFRDIAIDLGTANTLIYIRNEGVVLNEPSIVARERNSGKVVAIGNEALLMHERTHPGIITIRPLANGVIADYEATEELIKGLIKKTRSRFSLGIRRMVIGIPSGITEVEKRAVHDAAEHIGAKEIYLVSEPIAAAIGIGLEFNEARGNMIVDIGGGTTDIAVISLGGIASGESLRVAGTDITNSIIRHFRKTYNMSIGERTVEEIKMQIGSAYKLDTEMTMTVKAVNIKSGLPEAMKVDSVTIREAIATPIGQIITSIKKTLEMLVVKPELSVDILDRGIFLAGGGALIKGIDKKIYEETKLAVHITDDPLTAVARGTGEILENIEKYRPVLHSSKRYALRIPG</sequence>
<dbReference type="NCBIfam" id="NF010539">
    <property type="entry name" value="PRK13927.1"/>
    <property type="match status" value="1"/>
</dbReference>
<evidence type="ECO:0000256" key="6">
    <source>
        <dbReference type="HAMAP-Rule" id="MF_02207"/>
    </source>
</evidence>
<dbReference type="OrthoDB" id="9768127at2"/>
<evidence type="ECO:0000256" key="2">
    <source>
        <dbReference type="ARBA" id="ARBA00022741"/>
    </source>
</evidence>
<evidence type="ECO:0000256" key="1">
    <source>
        <dbReference type="ARBA" id="ARBA00022490"/>
    </source>
</evidence>
<keyword evidence="3 6" id="KW-0067">ATP-binding</keyword>
<dbReference type="PANTHER" id="PTHR42749">
    <property type="entry name" value="CELL SHAPE-DETERMINING PROTEIN MREB"/>
    <property type="match status" value="1"/>
</dbReference>
<feature type="binding site" evidence="6">
    <location>
        <begin position="17"/>
        <end position="19"/>
    </location>
    <ligand>
        <name>ATP</name>
        <dbReference type="ChEBI" id="CHEBI:30616"/>
    </ligand>
</feature>
<dbReference type="SUPFAM" id="SSF53067">
    <property type="entry name" value="Actin-like ATPase domain"/>
    <property type="match status" value="2"/>
</dbReference>
<comment type="caution">
    <text evidence="7">The sequence shown here is derived from an EMBL/GenBank/DDBJ whole genome shotgun (WGS) entry which is preliminary data.</text>
</comment>
<dbReference type="PRINTS" id="PR01652">
    <property type="entry name" value="SHAPEPROTEIN"/>
</dbReference>
<gene>
    <name evidence="6" type="primary">mreB</name>
    <name evidence="7" type="ORF">CferDRAFT_1306</name>
</gene>
<comment type="subunit">
    <text evidence="6">Forms polymers.</text>
</comment>
<name>Q0YT88_9CHLB</name>
<dbReference type="RefSeq" id="WP_006365804.1">
    <property type="nucleotide sequence ID" value="NZ_AASE01000004.1"/>
</dbReference>
<dbReference type="AlphaFoldDB" id="Q0YT88"/>
<feature type="binding site" evidence="6">
    <location>
        <begin position="209"/>
        <end position="212"/>
    </location>
    <ligand>
        <name>ATP</name>
        <dbReference type="ChEBI" id="CHEBI:30616"/>
    </ligand>
</feature>
<reference evidence="7 8" key="1">
    <citation type="submission" date="2006-07" db="EMBL/GenBank/DDBJ databases">
        <title>Annotation of the draft genome assembly of Chlorobium ferroxidans DSM 13031.</title>
        <authorList>
            <consortium name="US DOE Joint Genome Institute (JGI-ORNL)"/>
            <person name="Larimer F."/>
            <person name="Land M."/>
            <person name="Hauser L."/>
        </authorList>
    </citation>
    <scope>NUCLEOTIDE SEQUENCE [LARGE SCALE GENOMIC DNA]</scope>
    <source>
        <strain evidence="7 8">DSM 13031</strain>
    </source>
</reference>
<dbReference type="GO" id="GO:0000902">
    <property type="term" value="P:cell morphogenesis"/>
    <property type="evidence" value="ECO:0007669"/>
    <property type="project" value="InterPro"/>
</dbReference>
<evidence type="ECO:0000313" key="8">
    <source>
        <dbReference type="Proteomes" id="UP000004162"/>
    </source>
</evidence>
<dbReference type="HAMAP" id="MF_02207">
    <property type="entry name" value="MreB"/>
    <property type="match status" value="1"/>
</dbReference>
<proteinExistence type="inferred from homology"/>
<feature type="binding site" evidence="6">
    <location>
        <begin position="161"/>
        <end position="163"/>
    </location>
    <ligand>
        <name>ATP</name>
        <dbReference type="ChEBI" id="CHEBI:30616"/>
    </ligand>
</feature>
<evidence type="ECO:0000256" key="4">
    <source>
        <dbReference type="ARBA" id="ARBA00022960"/>
    </source>
</evidence>
<accession>Q0YT88</accession>
<reference evidence="7 8" key="2">
    <citation type="submission" date="2006-07" db="EMBL/GenBank/DDBJ databases">
        <title>Sequencing of the draft genome and assembly of Chlorobium ferroxidans DSM 13031.</title>
        <authorList>
            <consortium name="US DOE Joint Genome Institute (JGI-PGF)"/>
            <person name="Copeland A."/>
            <person name="Lucas S."/>
            <person name="Lapidus A."/>
            <person name="Barry K."/>
            <person name="Glavina del Rio T."/>
            <person name="Dalin E."/>
            <person name="Tice H."/>
            <person name="Bruce D."/>
            <person name="Pitluck S."/>
            <person name="Richardson P."/>
        </authorList>
    </citation>
    <scope>NUCLEOTIDE SEQUENCE [LARGE SCALE GENOMIC DNA]</scope>
    <source>
        <strain evidence="7 8">DSM 13031</strain>
    </source>
</reference>
<dbReference type="CDD" id="cd10225">
    <property type="entry name" value="ASKHA_NBD_MreB-like"/>
    <property type="match status" value="1"/>
</dbReference>
<dbReference type="Pfam" id="PF06723">
    <property type="entry name" value="MreB_Mbl"/>
    <property type="match status" value="1"/>
</dbReference>
<dbReference type="InterPro" id="IPR056546">
    <property type="entry name" value="MreB_MamK-like"/>
</dbReference>
<dbReference type="PANTHER" id="PTHR42749:SF1">
    <property type="entry name" value="CELL SHAPE-DETERMINING PROTEIN MREB"/>
    <property type="match status" value="1"/>
</dbReference>
<dbReference type="GO" id="GO:0005524">
    <property type="term" value="F:ATP binding"/>
    <property type="evidence" value="ECO:0007669"/>
    <property type="project" value="UniProtKB-KW"/>
</dbReference>
<evidence type="ECO:0000256" key="3">
    <source>
        <dbReference type="ARBA" id="ARBA00022840"/>
    </source>
</evidence>
<comment type="subcellular location">
    <subcellularLocation>
        <location evidence="6">Cytoplasm</location>
    </subcellularLocation>
    <text evidence="6">Membrane-associated.</text>
</comment>